<feature type="compositionally biased region" description="Gly residues" evidence="1">
    <location>
        <begin position="28"/>
        <end position="54"/>
    </location>
</feature>
<reference evidence="2" key="3">
    <citation type="submission" date="2006-01" db="EMBL/GenBank/DDBJ databases">
        <authorList>
            <person name="Buell R."/>
        </authorList>
    </citation>
    <scope>NUCLEOTIDE SEQUENCE</scope>
</reference>
<sequence length="158" mass="16408">MAAVAVVEETTCALTTPLPYSTSAPASTGGGAGTKASGGGVEARGRGGGAWGRGAGDERRRGGAARAALFHAPGLHAAAVSTGGVDDLRFFLPQANELVVATVARWWSLPPLLFAMLSLQNRAPTTTGNVWIQINRQSYRIHRNSVASSKFCKSIVIF</sequence>
<evidence type="ECO:0000256" key="1">
    <source>
        <dbReference type="SAM" id="MobiDB-lite"/>
    </source>
</evidence>
<evidence type="ECO:0000313" key="2">
    <source>
        <dbReference type="EMBL" id="ABA97684.1"/>
    </source>
</evidence>
<feature type="region of interest" description="Disordered" evidence="1">
    <location>
        <begin position="17"/>
        <end position="58"/>
    </location>
</feature>
<accession>Q2QSD6</accession>
<feature type="compositionally biased region" description="Low complexity" evidence="1">
    <location>
        <begin position="17"/>
        <end position="27"/>
    </location>
</feature>
<gene>
    <name evidence="2" type="ordered locus">LOC_Os12g24480</name>
</gene>
<name>Q2QSD6_ORYSJ</name>
<dbReference type="EMBL" id="DP000011">
    <property type="protein sequence ID" value="ABA97684.1"/>
    <property type="molecule type" value="Genomic_DNA"/>
</dbReference>
<reference evidence="2" key="1">
    <citation type="journal article" date="2005" name="BMC Biol.">
        <title>The sequence of rice chromosomes 11 and 12, rich in disease resistance genes and recent gene duplications.</title>
        <authorList>
            <consortium name="The rice chromosomes 11 and 12 sequencing consortia"/>
        </authorList>
    </citation>
    <scope>NUCLEOTIDE SEQUENCE [LARGE SCALE GENOMIC DNA]</scope>
</reference>
<dbReference type="AlphaFoldDB" id="Q2QSD6"/>
<proteinExistence type="predicted"/>
<reference evidence="2" key="2">
    <citation type="submission" date="2005-04" db="EMBL/GenBank/DDBJ databases">
        <authorList>
            <person name="Buell C.R."/>
            <person name="Wing R.A."/>
            <person name="McCombie W.A."/>
            <person name="Ouyang S."/>
        </authorList>
    </citation>
    <scope>NUCLEOTIDE SEQUENCE</scope>
</reference>
<organism evidence="2">
    <name type="scientific">Oryza sativa subsp. japonica</name>
    <name type="common">Rice</name>
    <dbReference type="NCBI Taxonomy" id="39947"/>
    <lineage>
        <taxon>Eukaryota</taxon>
        <taxon>Viridiplantae</taxon>
        <taxon>Streptophyta</taxon>
        <taxon>Embryophyta</taxon>
        <taxon>Tracheophyta</taxon>
        <taxon>Spermatophyta</taxon>
        <taxon>Magnoliopsida</taxon>
        <taxon>Liliopsida</taxon>
        <taxon>Poales</taxon>
        <taxon>Poaceae</taxon>
        <taxon>BOP clade</taxon>
        <taxon>Oryzoideae</taxon>
        <taxon>Oryzeae</taxon>
        <taxon>Oryzinae</taxon>
        <taxon>Oryza</taxon>
        <taxon>Oryza sativa</taxon>
    </lineage>
</organism>
<protein>
    <submittedName>
        <fullName evidence="2">Uncharacterized protein</fullName>
    </submittedName>
</protein>